<reference evidence="5" key="2">
    <citation type="submission" date="2015-08" db="EMBL/GenBank/DDBJ databases">
        <title>Complete DNA Sequence of Pseudomonas syringae pv. actinidiae, the Causal Agent of Kiwifruit Canker Disease.</title>
        <authorList>
            <person name="Rikkerink E.H.A."/>
            <person name="Fineran P.C."/>
        </authorList>
    </citation>
    <scope>NUCLEOTIDE SEQUENCE</scope>
    <source>
        <strain evidence="5">SkMP5</strain>
    </source>
</reference>
<evidence type="ECO:0000313" key="4">
    <source>
        <dbReference type="EMBL" id="GAN43855.1"/>
    </source>
</evidence>
<dbReference type="NCBIfam" id="TIGR01554">
    <property type="entry name" value="major_cap_HK97"/>
    <property type="match status" value="1"/>
</dbReference>
<name>A0A0K8QPI2_9GAMM</name>
<dbReference type="AlphaFoldDB" id="A0A0K8QPI2"/>
<protein>
    <submittedName>
        <fullName evidence="4 5">Capsid protein</fullName>
    </submittedName>
</protein>
<dbReference type="RefSeq" id="WP_062537389.1">
    <property type="nucleotide sequence ID" value="NZ_DF970235.1"/>
</dbReference>
<sequence>MSNSLKALRERHDALAREVKNLCEQNPGATWNHEHQATYDAKMTEIEDVRAEIRRLEQVAALEFENAARDAGVRVTDAPDAKPGIFGKWLRGGDTALSAQEWQAVRNTMSTGTGSEGGYSVETTVAAELLKALKAYGGMRSVATVFHTSQGNPMNWPTMDDTGNVGELVAENTPAGSQDAAFGTVGLNVYKFSSKVVTVPIELLQDSQIDIEATVIQLLAERLARIQNTYFTTGSGISQPRGIVTGASAGKVGATGETATFIYDDLVDLEHSLDPAYRNLPGVGYMMSDAALKVVRKIKDSQGRPIFVPGYEANAMINGGAPGTLMGRPITINQDIAAPAASAKSVLFGVLNNYRIRDVMAATVFRFTDSAYTKNGQVGFLAWQRSGGNLLDNSGATVKYFQHSAT</sequence>
<dbReference type="EMBL" id="DF970235">
    <property type="protein sequence ID" value="GAP66800.1"/>
    <property type="molecule type" value="Genomic_DNA"/>
</dbReference>
<gene>
    <name evidence="4" type="ORF">MBSD_0368</name>
    <name evidence="5" type="ORF">MBSD_n2115</name>
</gene>
<dbReference type="Pfam" id="PF05065">
    <property type="entry name" value="Phage_capsid"/>
    <property type="match status" value="1"/>
</dbReference>
<comment type="subcellular location">
    <subcellularLocation>
        <location evidence="1">Virion</location>
    </subcellularLocation>
</comment>
<organism evidence="5">
    <name type="scientific">Mizugakiibacter sediminis</name>
    <dbReference type="NCBI Taxonomy" id="1475481"/>
    <lineage>
        <taxon>Bacteria</taxon>
        <taxon>Pseudomonadati</taxon>
        <taxon>Pseudomonadota</taxon>
        <taxon>Gammaproteobacteria</taxon>
        <taxon>Lysobacterales</taxon>
        <taxon>Rhodanobacteraceae</taxon>
        <taxon>Mizugakiibacter</taxon>
    </lineage>
</organism>
<evidence type="ECO:0000313" key="5">
    <source>
        <dbReference type="EMBL" id="GAP66800.1"/>
    </source>
</evidence>
<dbReference type="InterPro" id="IPR024455">
    <property type="entry name" value="Phage_capsid"/>
</dbReference>
<feature type="domain" description="Phage capsid-like C-terminal" evidence="3">
    <location>
        <begin position="117"/>
        <end position="395"/>
    </location>
</feature>
<dbReference type="EMBL" id="DF952378">
    <property type="protein sequence ID" value="GAN43855.1"/>
    <property type="molecule type" value="Genomic_DNA"/>
</dbReference>
<feature type="coiled-coil region" evidence="2">
    <location>
        <begin position="5"/>
        <end position="66"/>
    </location>
</feature>
<dbReference type="OrthoDB" id="9786516at2"/>
<dbReference type="HOGENOM" id="CLU_041417_4_1_6"/>
<evidence type="ECO:0000313" key="6">
    <source>
        <dbReference type="Proteomes" id="UP000253740"/>
    </source>
</evidence>
<dbReference type="STRING" id="1475481.GCA_000953855_02163"/>
<dbReference type="Proteomes" id="UP000253740">
    <property type="component" value="Unassembled WGS sequence"/>
</dbReference>
<keyword evidence="2" id="KW-0175">Coiled coil</keyword>
<evidence type="ECO:0000259" key="3">
    <source>
        <dbReference type="Pfam" id="PF05065"/>
    </source>
</evidence>
<proteinExistence type="predicted"/>
<keyword evidence="6" id="KW-1185">Reference proteome</keyword>
<evidence type="ECO:0000256" key="2">
    <source>
        <dbReference type="SAM" id="Coils"/>
    </source>
</evidence>
<evidence type="ECO:0000256" key="1">
    <source>
        <dbReference type="ARBA" id="ARBA00004328"/>
    </source>
</evidence>
<dbReference type="InterPro" id="IPR054612">
    <property type="entry name" value="Phage_capsid-like_C"/>
</dbReference>
<dbReference type="SUPFAM" id="SSF56563">
    <property type="entry name" value="Major capsid protein gp5"/>
    <property type="match status" value="1"/>
</dbReference>
<accession>A0A0K8QPI2</accession>
<reference evidence="4" key="1">
    <citation type="submission" date="2015-03" db="EMBL/GenBank/DDBJ databases">
        <title>Draft genome sequence of Mizugakiibacter sediminis skMP5.</title>
        <authorList>
            <person name="Watanabe T."/>
            <person name="Kojima H."/>
            <person name="Fukui M."/>
        </authorList>
    </citation>
    <scope>NUCLEOTIDE SEQUENCE</scope>
    <source>
        <strain evidence="4">SkMP5</strain>
    </source>
</reference>